<evidence type="ECO:0000313" key="3">
    <source>
        <dbReference type="Proteomes" id="UP000244152"/>
    </source>
</evidence>
<dbReference type="RefSeq" id="WP_107763183.1">
    <property type="nucleotide sequence ID" value="NZ_QAOK01000033.1"/>
</dbReference>
<evidence type="ECO:0000313" key="2">
    <source>
        <dbReference type="EMBL" id="PTQ79158.1"/>
    </source>
</evidence>
<dbReference type="InterPro" id="IPR011004">
    <property type="entry name" value="Trimer_LpxA-like_sf"/>
</dbReference>
<dbReference type="PANTHER" id="PTHR43300:SF11">
    <property type="entry name" value="ACETYLTRANSFERASE RV3034C-RELATED"/>
    <property type="match status" value="1"/>
</dbReference>
<keyword evidence="2" id="KW-0808">Transferase</keyword>
<name>A0A2T5I5U1_9PROT</name>
<comment type="similarity">
    <text evidence="1">Belongs to the transferase hexapeptide repeat family.</text>
</comment>
<dbReference type="AlphaFoldDB" id="A0A2T5I5U1"/>
<accession>A0A2T5I5U1</accession>
<comment type="caution">
    <text evidence="2">The sequence shown here is derived from an EMBL/GenBank/DDBJ whole genome shotgun (WGS) entry which is preliminary data.</text>
</comment>
<reference evidence="2 3" key="1">
    <citation type="submission" date="2018-04" db="EMBL/GenBank/DDBJ databases">
        <title>Active sludge and wastewater microbial communities from Klosterneuburg, Austria.</title>
        <authorList>
            <person name="Wagner M."/>
        </authorList>
    </citation>
    <scope>NUCLEOTIDE SEQUENCE [LARGE SCALE GENOMIC DNA]</scope>
    <source>
        <strain evidence="2 3">Nl12</strain>
    </source>
</reference>
<dbReference type="GO" id="GO:0016740">
    <property type="term" value="F:transferase activity"/>
    <property type="evidence" value="ECO:0007669"/>
    <property type="project" value="UniProtKB-KW"/>
</dbReference>
<protein>
    <submittedName>
        <fullName evidence="2">Galactoside O-acetyltransferase</fullName>
    </submittedName>
</protein>
<dbReference type="PANTHER" id="PTHR43300">
    <property type="entry name" value="ACETYLTRANSFERASE"/>
    <property type="match status" value="1"/>
</dbReference>
<dbReference type="InterPro" id="IPR050179">
    <property type="entry name" value="Trans_hexapeptide_repeat"/>
</dbReference>
<sequence length="197" mass="21956">MNKKQEDDRYYAREELEEMGFRKLGRNVLVSRSSRLYIPEYISIDDYSIIDDFCIVSGNVELGRNVHLAHGCRLIGGREGISFADFSGLAYGVTIFAQSDDYGGDALTNPTVPMKFRKIMRARVEIGRHVIVGAGSVIFPGVLLGEGSSIGSLSMVTKSTEPWAVYFGIPAKKIKDRHRNLLELEKEYLVEQGDNTG</sequence>
<organism evidence="2 3">
    <name type="scientific">Nitrosospira multiformis</name>
    <dbReference type="NCBI Taxonomy" id="1231"/>
    <lineage>
        <taxon>Bacteria</taxon>
        <taxon>Pseudomonadati</taxon>
        <taxon>Pseudomonadota</taxon>
        <taxon>Betaproteobacteria</taxon>
        <taxon>Nitrosomonadales</taxon>
        <taxon>Nitrosomonadaceae</taxon>
        <taxon>Nitrosospira</taxon>
    </lineage>
</organism>
<evidence type="ECO:0000256" key="1">
    <source>
        <dbReference type="ARBA" id="ARBA00007274"/>
    </source>
</evidence>
<gene>
    <name evidence="2" type="ORF">C8R21_13322</name>
</gene>
<dbReference type="SUPFAM" id="SSF51161">
    <property type="entry name" value="Trimeric LpxA-like enzymes"/>
    <property type="match status" value="1"/>
</dbReference>
<dbReference type="CDD" id="cd04647">
    <property type="entry name" value="LbH_MAT_like"/>
    <property type="match status" value="1"/>
</dbReference>
<dbReference type="Proteomes" id="UP000244152">
    <property type="component" value="Unassembled WGS sequence"/>
</dbReference>
<proteinExistence type="inferred from homology"/>
<dbReference type="EMBL" id="QAOK01000033">
    <property type="protein sequence ID" value="PTQ79158.1"/>
    <property type="molecule type" value="Genomic_DNA"/>
</dbReference>
<dbReference type="Gene3D" id="2.160.10.10">
    <property type="entry name" value="Hexapeptide repeat proteins"/>
    <property type="match status" value="1"/>
</dbReference>